<dbReference type="GO" id="GO:0046872">
    <property type="term" value="F:metal ion binding"/>
    <property type="evidence" value="ECO:0007669"/>
    <property type="project" value="UniProtKB-KW"/>
</dbReference>
<keyword evidence="7" id="KW-0378">Hydrolase</keyword>
<dbReference type="GO" id="GO:0009245">
    <property type="term" value="P:lipid A biosynthetic process"/>
    <property type="evidence" value="ECO:0007669"/>
    <property type="project" value="TreeGrafter"/>
</dbReference>
<accession>A0A6J5LAH7</accession>
<organism evidence="7">
    <name type="scientific">uncultured Caudovirales phage</name>
    <dbReference type="NCBI Taxonomy" id="2100421"/>
    <lineage>
        <taxon>Viruses</taxon>
        <taxon>Duplodnaviria</taxon>
        <taxon>Heunggongvirae</taxon>
        <taxon>Uroviricota</taxon>
        <taxon>Caudoviricetes</taxon>
        <taxon>Peduoviridae</taxon>
        <taxon>Maltschvirus</taxon>
        <taxon>Maltschvirus maltsch</taxon>
    </lineage>
</organism>
<dbReference type="GO" id="GO:0008758">
    <property type="term" value="F:UDP-2,3-diacylglucosamine hydrolase activity"/>
    <property type="evidence" value="ECO:0007669"/>
    <property type="project" value="TreeGrafter"/>
</dbReference>
<keyword evidence="5" id="KW-0464">Manganese</keyword>
<evidence type="ECO:0000256" key="2">
    <source>
        <dbReference type="ARBA" id="ARBA00022519"/>
    </source>
</evidence>
<evidence type="ECO:0000256" key="1">
    <source>
        <dbReference type="ARBA" id="ARBA00022475"/>
    </source>
</evidence>
<evidence type="ECO:0000313" key="7">
    <source>
        <dbReference type="EMBL" id="CAB4129940.1"/>
    </source>
</evidence>
<proteinExistence type="predicted"/>
<evidence type="ECO:0000256" key="3">
    <source>
        <dbReference type="ARBA" id="ARBA00022723"/>
    </source>
</evidence>
<dbReference type="InterPro" id="IPR043461">
    <property type="entry name" value="LpxH-like"/>
</dbReference>
<dbReference type="Gene3D" id="3.60.21.10">
    <property type="match status" value="1"/>
</dbReference>
<keyword evidence="2" id="KW-0997">Cell inner membrane</keyword>
<dbReference type="PANTHER" id="PTHR34990">
    <property type="entry name" value="UDP-2,3-DIACYLGLUCOSAMINE HYDROLASE-RELATED"/>
    <property type="match status" value="1"/>
</dbReference>
<evidence type="ECO:0000256" key="4">
    <source>
        <dbReference type="ARBA" id="ARBA00023136"/>
    </source>
</evidence>
<dbReference type="CDD" id="cd07398">
    <property type="entry name" value="MPP_YbbF-LpxH"/>
    <property type="match status" value="1"/>
</dbReference>
<keyword evidence="3" id="KW-0479">Metal-binding</keyword>
<evidence type="ECO:0000259" key="6">
    <source>
        <dbReference type="Pfam" id="PF00149"/>
    </source>
</evidence>
<dbReference type="InterPro" id="IPR004843">
    <property type="entry name" value="Calcineurin-like_PHP"/>
</dbReference>
<dbReference type="GO" id="GO:0016020">
    <property type="term" value="C:membrane"/>
    <property type="evidence" value="ECO:0007669"/>
    <property type="project" value="GOC"/>
</dbReference>
<dbReference type="PANTHER" id="PTHR34990:SF2">
    <property type="entry name" value="BLL8164 PROTEIN"/>
    <property type="match status" value="1"/>
</dbReference>
<dbReference type="SUPFAM" id="SSF56300">
    <property type="entry name" value="Metallo-dependent phosphatases"/>
    <property type="match status" value="1"/>
</dbReference>
<keyword evidence="1" id="KW-1003">Cell membrane</keyword>
<gene>
    <name evidence="7" type="ORF">UFOVP117_175</name>
</gene>
<protein>
    <submittedName>
        <fullName evidence="7">UDP-2,3-diacylglucosamine hydrolase</fullName>
    </submittedName>
</protein>
<dbReference type="EMBL" id="LR796235">
    <property type="protein sequence ID" value="CAB4129940.1"/>
    <property type="molecule type" value="Genomic_DNA"/>
</dbReference>
<evidence type="ECO:0000256" key="5">
    <source>
        <dbReference type="ARBA" id="ARBA00023211"/>
    </source>
</evidence>
<reference evidence="7" key="1">
    <citation type="submission" date="2020-04" db="EMBL/GenBank/DDBJ databases">
        <authorList>
            <person name="Chiriac C."/>
            <person name="Salcher M."/>
            <person name="Ghai R."/>
            <person name="Kavagutti S V."/>
        </authorList>
    </citation>
    <scope>NUCLEOTIDE SEQUENCE</scope>
</reference>
<dbReference type="InterPro" id="IPR029052">
    <property type="entry name" value="Metallo-depent_PP-like"/>
</dbReference>
<feature type="domain" description="Calcineurin-like phosphoesterase" evidence="6">
    <location>
        <begin position="5"/>
        <end position="205"/>
    </location>
</feature>
<name>A0A6J5LAH7_9CAUD</name>
<sequence>MNKYKTIIMSDLHLGARQSQTDKIIEFLDNNTSERLILNGDIIDGWALKGNGKWTKDCTKIFRRFMKMSEKGTKVVYIRGNHDDFLKDFIPFKLNNIKIVRKYVYTGIDGRKYFCFHGDVLDFVIMEARWLAVIGGISYDIVIKFNTFYNKVRKWFNLPYHSLANTIKQSVKGAINFVSDFEKNAKALTAQKGYDVAICGHIHQPKLENDYMNSGDFCENSTCLVEHFDGRWEIISMS</sequence>
<keyword evidence="4" id="KW-0472">Membrane</keyword>
<dbReference type="Pfam" id="PF00149">
    <property type="entry name" value="Metallophos"/>
    <property type="match status" value="1"/>
</dbReference>